<dbReference type="AlphaFoldDB" id="A0A1H5W2Y9"/>
<sequence length="164" mass="18195">MEVAGKRVLDVPDRAELIEGLRLAMQRSTMWTVLLHHATASRAGINMTDAQCINLLVLDGPQTPGRLAQTMGITTGGAITAVIDRLERAGYVKRTRDPQDRRRVIVEPVPETVARLSSYFEPVARAAGDRLAALDDEQLQVLADWFQNWNAMMPAVIEDIQHLP</sequence>
<dbReference type="SUPFAM" id="SSF46785">
    <property type="entry name" value="Winged helix' DNA-binding domain"/>
    <property type="match status" value="1"/>
</dbReference>
<evidence type="ECO:0000313" key="3">
    <source>
        <dbReference type="Proteomes" id="UP000236723"/>
    </source>
</evidence>
<dbReference type="GO" id="GO:0003700">
    <property type="term" value="F:DNA-binding transcription factor activity"/>
    <property type="evidence" value="ECO:0007669"/>
    <property type="project" value="InterPro"/>
</dbReference>
<dbReference type="Pfam" id="PF01047">
    <property type="entry name" value="MarR"/>
    <property type="match status" value="1"/>
</dbReference>
<accession>A0A1H5W2Y9</accession>
<name>A0A1H5W2Y9_9ACTN</name>
<dbReference type="Gene3D" id="1.10.10.10">
    <property type="entry name" value="Winged helix-like DNA-binding domain superfamily/Winged helix DNA-binding domain"/>
    <property type="match status" value="1"/>
</dbReference>
<dbReference type="PANTHER" id="PTHR33164:SF106">
    <property type="entry name" value="TRANSCRIPTIONAL REGULATORY PROTEIN"/>
    <property type="match status" value="1"/>
</dbReference>
<dbReference type="Proteomes" id="UP000236723">
    <property type="component" value="Unassembled WGS sequence"/>
</dbReference>
<dbReference type="GO" id="GO:0003677">
    <property type="term" value="F:DNA binding"/>
    <property type="evidence" value="ECO:0007669"/>
    <property type="project" value="UniProtKB-KW"/>
</dbReference>
<evidence type="ECO:0000313" key="2">
    <source>
        <dbReference type="EMBL" id="SEF93862.1"/>
    </source>
</evidence>
<dbReference type="InterPro" id="IPR036390">
    <property type="entry name" value="WH_DNA-bd_sf"/>
</dbReference>
<dbReference type="InterPro" id="IPR036388">
    <property type="entry name" value="WH-like_DNA-bd_sf"/>
</dbReference>
<dbReference type="RefSeq" id="WP_200827082.1">
    <property type="nucleotide sequence ID" value="NZ_FNVO01000002.1"/>
</dbReference>
<dbReference type="PANTHER" id="PTHR33164">
    <property type="entry name" value="TRANSCRIPTIONAL REGULATOR, MARR FAMILY"/>
    <property type="match status" value="1"/>
</dbReference>
<protein>
    <submittedName>
        <fullName evidence="2">DNA-binding transcriptional regulator, MarR family</fullName>
    </submittedName>
</protein>
<reference evidence="3" key="1">
    <citation type="submission" date="2016-10" db="EMBL/GenBank/DDBJ databases">
        <authorList>
            <person name="Varghese N."/>
            <person name="Submissions S."/>
        </authorList>
    </citation>
    <scope>NUCLEOTIDE SEQUENCE [LARGE SCALE GENOMIC DNA]</scope>
    <source>
        <strain evidence="3">DSM 43163</strain>
    </source>
</reference>
<feature type="domain" description="HTH marR-type" evidence="1">
    <location>
        <begin position="38"/>
        <end position="139"/>
    </location>
</feature>
<dbReference type="InterPro" id="IPR000835">
    <property type="entry name" value="HTH_MarR-typ"/>
</dbReference>
<dbReference type="EMBL" id="FNVO01000002">
    <property type="protein sequence ID" value="SEF93862.1"/>
    <property type="molecule type" value="Genomic_DNA"/>
</dbReference>
<organism evidence="2 3">
    <name type="scientific">Thermomonospora echinospora</name>
    <dbReference type="NCBI Taxonomy" id="1992"/>
    <lineage>
        <taxon>Bacteria</taxon>
        <taxon>Bacillati</taxon>
        <taxon>Actinomycetota</taxon>
        <taxon>Actinomycetes</taxon>
        <taxon>Streptosporangiales</taxon>
        <taxon>Thermomonosporaceae</taxon>
        <taxon>Thermomonospora</taxon>
    </lineage>
</organism>
<keyword evidence="2" id="KW-0238">DNA-binding</keyword>
<gene>
    <name evidence="2" type="ORF">SAMN04489712_102570</name>
</gene>
<dbReference type="InterPro" id="IPR039422">
    <property type="entry name" value="MarR/SlyA-like"/>
</dbReference>
<dbReference type="SMART" id="SM00347">
    <property type="entry name" value="HTH_MARR"/>
    <property type="match status" value="1"/>
</dbReference>
<evidence type="ECO:0000259" key="1">
    <source>
        <dbReference type="SMART" id="SM00347"/>
    </source>
</evidence>
<keyword evidence="3" id="KW-1185">Reference proteome</keyword>
<dbReference type="GO" id="GO:0006950">
    <property type="term" value="P:response to stress"/>
    <property type="evidence" value="ECO:0007669"/>
    <property type="project" value="TreeGrafter"/>
</dbReference>
<proteinExistence type="predicted"/>